<proteinExistence type="predicted"/>
<gene>
    <name evidence="2" type="ORF">D7X32_05775</name>
</gene>
<keyword evidence="1" id="KW-1133">Transmembrane helix</keyword>
<dbReference type="OrthoDB" id="5517387at2"/>
<feature type="transmembrane region" description="Helical" evidence="1">
    <location>
        <begin position="67"/>
        <end position="88"/>
    </location>
</feature>
<dbReference type="AlphaFoldDB" id="A0A3A8KDE9"/>
<evidence type="ECO:0000256" key="1">
    <source>
        <dbReference type="SAM" id="Phobius"/>
    </source>
</evidence>
<name>A0A3A8KDE9_9BACT</name>
<reference evidence="3" key="1">
    <citation type="submission" date="2018-09" db="EMBL/GenBank/DDBJ databases">
        <authorList>
            <person name="Livingstone P.G."/>
            <person name="Whitworth D.E."/>
        </authorList>
    </citation>
    <scope>NUCLEOTIDE SEQUENCE [LARGE SCALE GENOMIC DNA]</scope>
    <source>
        <strain evidence="3">CA043D</strain>
    </source>
</reference>
<keyword evidence="1" id="KW-0812">Transmembrane</keyword>
<evidence type="ECO:0008006" key="4">
    <source>
        <dbReference type="Google" id="ProtNLM"/>
    </source>
</evidence>
<evidence type="ECO:0000313" key="2">
    <source>
        <dbReference type="EMBL" id="RKH06208.1"/>
    </source>
</evidence>
<comment type="caution">
    <text evidence="2">The sequence shown here is derived from an EMBL/GenBank/DDBJ whole genome shotgun (WGS) entry which is preliminary data.</text>
</comment>
<organism evidence="2 3">
    <name type="scientific">Corallococcus carmarthensis</name>
    <dbReference type="NCBI Taxonomy" id="2316728"/>
    <lineage>
        <taxon>Bacteria</taxon>
        <taxon>Pseudomonadati</taxon>
        <taxon>Myxococcota</taxon>
        <taxon>Myxococcia</taxon>
        <taxon>Myxococcales</taxon>
        <taxon>Cystobacterineae</taxon>
        <taxon>Myxococcaceae</taxon>
        <taxon>Corallococcus</taxon>
    </lineage>
</organism>
<accession>A0A3A8KDE9</accession>
<dbReference type="RefSeq" id="WP_120601495.1">
    <property type="nucleotide sequence ID" value="NZ_RAWE01000012.1"/>
</dbReference>
<evidence type="ECO:0000313" key="3">
    <source>
        <dbReference type="Proteomes" id="UP000268313"/>
    </source>
</evidence>
<keyword evidence="3" id="KW-1185">Reference proteome</keyword>
<protein>
    <recommendedName>
        <fullName evidence="4">GYF domain-containing protein</fullName>
    </recommendedName>
</protein>
<dbReference type="EMBL" id="RAWE01000012">
    <property type="protein sequence ID" value="RKH06208.1"/>
    <property type="molecule type" value="Genomic_DNA"/>
</dbReference>
<sequence>MAYRVRTSDGELMFPSLGDIERAYVQGLVDPDDEVREDGAEKWRKASSLPVLAQAKKPQAQDKAKRAQTLTVVGAVAMGVLALVLLFTGSNWNIRMMGIALALVVSGLLTRVTFKAYKRPPPVL</sequence>
<keyword evidence="1" id="KW-0472">Membrane</keyword>
<dbReference type="Proteomes" id="UP000268313">
    <property type="component" value="Unassembled WGS sequence"/>
</dbReference>
<feature type="transmembrane region" description="Helical" evidence="1">
    <location>
        <begin position="94"/>
        <end position="114"/>
    </location>
</feature>